<accession>A0ABP1BQQ9</accession>
<evidence type="ECO:0000256" key="4">
    <source>
        <dbReference type="ARBA" id="ARBA00022989"/>
    </source>
</evidence>
<dbReference type="Pfam" id="PF01554">
    <property type="entry name" value="MatE"/>
    <property type="match status" value="2"/>
</dbReference>
<evidence type="ECO:0000256" key="6">
    <source>
        <dbReference type="RuleBase" id="RU004914"/>
    </source>
</evidence>
<dbReference type="CDD" id="cd13132">
    <property type="entry name" value="MATE_eukaryotic"/>
    <property type="match status" value="1"/>
</dbReference>
<keyword evidence="9" id="KW-1185">Reference proteome</keyword>
<feature type="transmembrane region" description="Helical" evidence="6">
    <location>
        <begin position="331"/>
        <end position="351"/>
    </location>
</feature>
<keyword evidence="5 6" id="KW-0472">Membrane</keyword>
<organism evidence="8 9">
    <name type="scientific">Sphagnum jensenii</name>
    <dbReference type="NCBI Taxonomy" id="128206"/>
    <lineage>
        <taxon>Eukaryota</taxon>
        <taxon>Viridiplantae</taxon>
        <taxon>Streptophyta</taxon>
        <taxon>Embryophyta</taxon>
        <taxon>Bryophyta</taxon>
        <taxon>Sphagnophytina</taxon>
        <taxon>Sphagnopsida</taxon>
        <taxon>Sphagnales</taxon>
        <taxon>Sphagnaceae</taxon>
        <taxon>Sphagnum</taxon>
    </lineage>
</organism>
<keyword evidence="4 6" id="KW-1133">Transmembrane helix</keyword>
<name>A0ABP1BQQ9_9BRYO</name>
<dbReference type="InterPro" id="IPR045069">
    <property type="entry name" value="MATE_euk"/>
</dbReference>
<feature type="region of interest" description="Disordered" evidence="7">
    <location>
        <begin position="1"/>
        <end position="47"/>
    </location>
</feature>
<feature type="transmembrane region" description="Helical" evidence="6">
    <location>
        <begin position="553"/>
        <end position="574"/>
    </location>
</feature>
<protein>
    <recommendedName>
        <fullName evidence="6">Protein DETOXIFICATION</fullName>
    </recommendedName>
    <alternativeName>
        <fullName evidence="6">Multidrug and toxic compound extrusion protein</fullName>
    </alternativeName>
</protein>
<feature type="transmembrane region" description="Helical" evidence="6">
    <location>
        <begin position="233"/>
        <end position="251"/>
    </location>
</feature>
<evidence type="ECO:0000256" key="1">
    <source>
        <dbReference type="ARBA" id="ARBA00004141"/>
    </source>
</evidence>
<feature type="compositionally biased region" description="Polar residues" evidence="7">
    <location>
        <begin position="21"/>
        <end position="32"/>
    </location>
</feature>
<feature type="transmembrane region" description="Helical" evidence="6">
    <location>
        <begin position="454"/>
        <end position="475"/>
    </location>
</feature>
<dbReference type="Proteomes" id="UP001497522">
    <property type="component" value="Chromosome 6"/>
</dbReference>
<dbReference type="NCBIfam" id="TIGR00797">
    <property type="entry name" value="matE"/>
    <property type="match status" value="1"/>
</dbReference>
<dbReference type="EMBL" id="OZ023707">
    <property type="protein sequence ID" value="CAK9878397.1"/>
    <property type="molecule type" value="Genomic_DNA"/>
</dbReference>
<feature type="transmembrane region" description="Helical" evidence="6">
    <location>
        <begin position="372"/>
        <end position="390"/>
    </location>
</feature>
<evidence type="ECO:0000313" key="9">
    <source>
        <dbReference type="Proteomes" id="UP001497522"/>
    </source>
</evidence>
<feature type="transmembrane region" description="Helical" evidence="6">
    <location>
        <begin position="271"/>
        <end position="293"/>
    </location>
</feature>
<proteinExistence type="inferred from homology"/>
<gene>
    <name evidence="8" type="ORF">CSSPJE1EN2_LOCUS20183</name>
</gene>
<evidence type="ECO:0000256" key="5">
    <source>
        <dbReference type="ARBA" id="ARBA00023136"/>
    </source>
</evidence>
<sequence>MSLEFPSPAISRRPAPPPLGTTMSTDGYSSSPGRAAGNELTTTQPGCWQENSLTPTRPGGWYTAAAAAAAAASAATQVLRVMEDSSLTEQLIVKQEGNPKGGLLLKVEQPPSPRFVFTNGDYKSNQTSRHEEEEEEEVLATGKCFQEEMMKQLQLAGPMILVNLLQYGMIFVSVMFVGHLGELALASASIATSFAGVTGTALLMGMASTLETLCGQAYGAKQYHMLGIFMQRGILALVLISLPVTVIWYNIGELLIFCGQDPEISAMAGEYRRWLIPMLFALAISQPLIKFLLAQSVVIPMTMISLLALAVHIPLCWMLIFKLGFGFRGAAIANGVSSWLTVVFLALYVKFSPLCKKTWTGFSWDAFYDLKAFFKLAIPSTVMICLEYWSFEALVIMSGLLPNPQLETSTFSICLSSSALLYMVPFGISAAVSTRVSNELGAGCSGAARRAVKVAVSVSIVEGVLVASLLLIFRHKLGWAFTNEAEVVNYVATCVPFLAISSITDSIQGVMGGVARGCGWQAFAAAANLGAYYVVGLPLAVVLAFIFHFNAPGLWAGIIAGMFTQALSLSVLTIMTNWEKQARDALGRIYSSSSAILPLDGNLSQQQDIPFLLEKARDDDPAYLKS</sequence>
<feature type="transmembrane region" description="Helical" evidence="6">
    <location>
        <begin position="305"/>
        <end position="325"/>
    </location>
</feature>
<keyword evidence="3 6" id="KW-0812">Transmembrane</keyword>
<evidence type="ECO:0000256" key="3">
    <source>
        <dbReference type="ARBA" id="ARBA00022692"/>
    </source>
</evidence>
<feature type="transmembrane region" description="Helical" evidence="6">
    <location>
        <begin position="155"/>
        <end position="177"/>
    </location>
</feature>
<evidence type="ECO:0000313" key="8">
    <source>
        <dbReference type="EMBL" id="CAK9878397.1"/>
    </source>
</evidence>
<feature type="transmembrane region" description="Helical" evidence="6">
    <location>
        <begin position="522"/>
        <end position="547"/>
    </location>
</feature>
<feature type="compositionally biased region" description="Low complexity" evidence="7">
    <location>
        <begin position="1"/>
        <end position="13"/>
    </location>
</feature>
<dbReference type="InterPro" id="IPR002528">
    <property type="entry name" value="MATE_fam"/>
</dbReference>
<reference evidence="8" key="1">
    <citation type="submission" date="2024-03" db="EMBL/GenBank/DDBJ databases">
        <authorList>
            <consortium name="ELIXIR-Norway"/>
            <consortium name="Elixir Norway"/>
        </authorList>
    </citation>
    <scope>NUCLEOTIDE SEQUENCE</scope>
</reference>
<evidence type="ECO:0000256" key="2">
    <source>
        <dbReference type="ARBA" id="ARBA00010199"/>
    </source>
</evidence>
<feature type="transmembrane region" description="Helical" evidence="6">
    <location>
        <begin position="410"/>
        <end position="433"/>
    </location>
</feature>
<comment type="similarity">
    <text evidence="2 6">Belongs to the multi antimicrobial extrusion (MATE) (TC 2.A.66.1) family.</text>
</comment>
<dbReference type="PANTHER" id="PTHR11206">
    <property type="entry name" value="MULTIDRUG RESISTANCE PROTEIN"/>
    <property type="match status" value="1"/>
</dbReference>
<feature type="transmembrane region" description="Helical" evidence="6">
    <location>
        <begin position="183"/>
        <end position="203"/>
    </location>
</feature>
<feature type="transmembrane region" description="Helical" evidence="6">
    <location>
        <begin position="487"/>
        <end position="510"/>
    </location>
</feature>
<comment type="subcellular location">
    <subcellularLocation>
        <location evidence="1">Membrane</location>
        <topology evidence="1">Multi-pass membrane protein</topology>
    </subcellularLocation>
</comment>
<evidence type="ECO:0000256" key="7">
    <source>
        <dbReference type="SAM" id="MobiDB-lite"/>
    </source>
</evidence>